<organism evidence="2 3">
    <name type="scientific">Aureibacillus halotolerans</name>
    <dbReference type="NCBI Taxonomy" id="1508390"/>
    <lineage>
        <taxon>Bacteria</taxon>
        <taxon>Bacillati</taxon>
        <taxon>Bacillota</taxon>
        <taxon>Bacilli</taxon>
        <taxon>Bacillales</taxon>
        <taxon>Bacillaceae</taxon>
        <taxon>Aureibacillus</taxon>
    </lineage>
</organism>
<dbReference type="InterPro" id="IPR019618">
    <property type="entry name" value="Spore_germination_GerPA"/>
</dbReference>
<dbReference type="PANTHER" id="PTHR37808">
    <property type="entry name" value="SPORE GERMINATION PROTEIN-LIKE PROTEIN YDZR-RELATED"/>
    <property type="match status" value="1"/>
</dbReference>
<reference evidence="2 3" key="1">
    <citation type="submission" date="2019-03" db="EMBL/GenBank/DDBJ databases">
        <title>Genomic Encyclopedia of Type Strains, Phase IV (KMG-IV): sequencing the most valuable type-strain genomes for metagenomic binning, comparative biology and taxonomic classification.</title>
        <authorList>
            <person name="Goeker M."/>
        </authorList>
    </citation>
    <scope>NUCLEOTIDE SEQUENCE [LARGE SCALE GENOMIC DNA]</scope>
    <source>
        <strain evidence="2 3">DSM 28697</strain>
    </source>
</reference>
<dbReference type="AlphaFoldDB" id="A0A4R6UG06"/>
<dbReference type="EMBL" id="SNYJ01000002">
    <property type="protein sequence ID" value="TDQ42074.1"/>
    <property type="molecule type" value="Genomic_DNA"/>
</dbReference>
<dbReference type="OrthoDB" id="2382149at2"/>
<evidence type="ECO:0000313" key="3">
    <source>
        <dbReference type="Proteomes" id="UP000295632"/>
    </source>
</evidence>
<evidence type="ECO:0000256" key="1">
    <source>
        <dbReference type="ARBA" id="ARBA00008103"/>
    </source>
</evidence>
<comment type="similarity">
    <text evidence="1">Belongs to the GerPA/GerPF family.</text>
</comment>
<accession>A0A4R6UG06</accession>
<name>A0A4R6UG06_9BACI</name>
<dbReference type="PANTHER" id="PTHR37808:SF1">
    <property type="entry name" value="SPORE GERMINATION PROTEIN-LIKE PROTEIN YDZR"/>
    <property type="match status" value="1"/>
</dbReference>
<proteinExistence type="inferred from homology"/>
<evidence type="ECO:0000313" key="2">
    <source>
        <dbReference type="EMBL" id="TDQ42074.1"/>
    </source>
</evidence>
<dbReference type="Pfam" id="PF10676">
    <property type="entry name" value="gerPA"/>
    <property type="match status" value="1"/>
</dbReference>
<sequence>MPAIIGAIKITTVGGGSGVIFGDTFYVSPKHSSKSSSGAASNVTGDFTIQNSLFSIVSTIDPDVADQNNVANA</sequence>
<gene>
    <name evidence="2" type="ORF">EV213_102103</name>
</gene>
<dbReference type="Proteomes" id="UP000295632">
    <property type="component" value="Unassembled WGS sequence"/>
</dbReference>
<protein>
    <submittedName>
        <fullName evidence="2">Spore germination protein PA</fullName>
    </submittedName>
</protein>
<dbReference type="RefSeq" id="WP_133578967.1">
    <property type="nucleotide sequence ID" value="NZ_SNYJ01000002.1"/>
</dbReference>
<keyword evidence="3" id="KW-1185">Reference proteome</keyword>
<comment type="caution">
    <text evidence="2">The sequence shown here is derived from an EMBL/GenBank/DDBJ whole genome shotgun (WGS) entry which is preliminary data.</text>
</comment>